<evidence type="ECO:0000313" key="2">
    <source>
        <dbReference type="EMBL" id="KPB02816.1"/>
    </source>
</evidence>
<proteinExistence type="predicted"/>
<dbReference type="Pfam" id="PF07796">
    <property type="entry name" value="DUF1638"/>
    <property type="match status" value="1"/>
</dbReference>
<protein>
    <recommendedName>
        <fullName evidence="1">DUF1638 domain-containing protein</fullName>
    </recommendedName>
</protein>
<dbReference type="AlphaFoldDB" id="A0A0M9GQ75"/>
<dbReference type="RefSeq" id="WP_053997374.1">
    <property type="nucleotide sequence ID" value="NZ_JXMU01000001.1"/>
</dbReference>
<accession>A0A0M9GQ75</accession>
<dbReference type="Proteomes" id="UP000038011">
    <property type="component" value="Unassembled WGS sequence"/>
</dbReference>
<comment type="caution">
    <text evidence="2">The sequence shown here is derived from an EMBL/GenBank/DDBJ whole genome shotgun (WGS) entry which is preliminary data.</text>
</comment>
<dbReference type="OrthoDB" id="9814689at2"/>
<dbReference type="STRING" id="1514904.SU32_00585"/>
<keyword evidence="3" id="KW-1185">Reference proteome</keyword>
<evidence type="ECO:0000313" key="3">
    <source>
        <dbReference type="Proteomes" id="UP000038011"/>
    </source>
</evidence>
<feature type="domain" description="DUF1638" evidence="1">
    <location>
        <begin position="44"/>
        <end position="201"/>
    </location>
</feature>
<sequence>MANKSSITNVPDTAKTRVIACGMIAREVLDICEMNDLQHISLTCLPAEYHHKPQLIAPAVDEAIIKARNDGYENIFIGYADCGTGGQLDIVCQKHGVERIEGPHCFSFYIGNQSFNEKGGDYITTFFITDFLARHYENFLLKPLGLLKHPELLEMYFGNYTTALYLAQTNDPELDKKAQEIAAILGLKYERKFTSYGDLAPALANTQISGNGIS</sequence>
<dbReference type="InterPro" id="IPR012437">
    <property type="entry name" value="DUF1638"/>
</dbReference>
<gene>
    <name evidence="2" type="ORF">SU32_00585</name>
</gene>
<name>A0A0M9GQ75_9HYPH</name>
<reference evidence="2 3" key="1">
    <citation type="submission" date="2015-01" db="EMBL/GenBank/DDBJ databases">
        <title>Ahrensia donghaiensis sp. nov., a novel dimethylsulphoniopropionate-cleavage bacterium isolated from seawater and emended descriptions of the genus Ahrensia and Ahrensia kielensis.</title>
        <authorList>
            <person name="Liu J."/>
        </authorList>
    </citation>
    <scope>NUCLEOTIDE SEQUENCE [LARGE SCALE GENOMIC DNA]</scope>
    <source>
        <strain evidence="2 3">LZD062</strain>
    </source>
</reference>
<evidence type="ECO:0000259" key="1">
    <source>
        <dbReference type="Pfam" id="PF07796"/>
    </source>
</evidence>
<dbReference type="PATRIC" id="fig|1514904.3.peg.119"/>
<dbReference type="EMBL" id="JXMU01000001">
    <property type="protein sequence ID" value="KPB02816.1"/>
    <property type="molecule type" value="Genomic_DNA"/>
</dbReference>
<organism evidence="2 3">
    <name type="scientific">Ahrensia marina</name>
    <dbReference type="NCBI Taxonomy" id="1514904"/>
    <lineage>
        <taxon>Bacteria</taxon>
        <taxon>Pseudomonadati</taxon>
        <taxon>Pseudomonadota</taxon>
        <taxon>Alphaproteobacteria</taxon>
        <taxon>Hyphomicrobiales</taxon>
        <taxon>Ahrensiaceae</taxon>
        <taxon>Ahrensia</taxon>
    </lineage>
</organism>